<comment type="subcellular location">
    <subcellularLocation>
        <location evidence="1">Cell outer membrane</location>
    </subcellularLocation>
</comment>
<sequence length="781" mass="89757">MKIRFSILFFFLISILYFAQSISGKIIGENGEAISYVEIIVKRDSIKKATISDEKGSFSLKVPERGNYILEILDNGIKVFTNNFYINGDTIESIRLTKYNDRIIQEVVVNKKVVQQIGDKTYFNVENSVLSKGNNGLDILQKSPKLSINSEGIVLLKNRAATILVNGRKINLSGNDLNNYLSGLSSEDIKKIEIQDVGSVDQDASNTGGVINIILKNNPKGFRSINKMSYAFRKENATQYNSGLNLNYGNEKWNLYSDVSYNENQNYGWSTGIFNYNNGQKNINNGDLKFSNNNLGLRLGSVFYPNNKSSFGIEGYYNKNKTVLDGIQNLEIYNGNNQTVNSKGSSLFKTPSDLWYITMNYALKVDSLGSSLKFIGDIGKNNTQPFNDVYSEYPSNSTLNNHYLYKTNSVSSYYTGQFDWDQKFRNKWDLNTGVKFGSIRRDNLLKVDYLESGFWKEDLNQKQDFNNLENILAGYASISKTFGKHFIKAGLRIENTNIKGYNNLNNEELKQNYTKLFPSLYYKYDLKNEKSLSFSYKRSITRPSFRDLNPFVIKQNDFLYMIGNPNLQPLYLDDIEIGYNMKKHSFSAYGRKTINTILGVYFTDKDLINFYQPQNFGQYYETGIDHSYNGNITKWLTTNISSGVYYNSFKANDSGKKNSGASFYNNIYAQIKYSKTLLLELSSNYYHQYQYKNVTGANRYRMDISIRKTLMNGNLLALFKVVDLFNTERDKNISHYKDFNFDFYQKWQTRGFLISVQYTLDNKNKIKAGSVKSDNDTRGRL</sequence>
<keyword evidence="2" id="KW-0472">Membrane</keyword>
<reference evidence="5 6" key="1">
    <citation type="submission" date="2016-06" db="EMBL/GenBank/DDBJ databases">
        <title>Revisiting the taxonomy of the Elizabethkingia Genus based on Whole-Genome Sequencing, Optical Mapping, and MALDI-TOF.</title>
        <authorList>
            <person name="Nicholson A.C."/>
        </authorList>
    </citation>
    <scope>NUCLEOTIDE SEQUENCE [LARGE SCALE GENOMIC DNA]</scope>
    <source>
        <strain evidence="5 6">G4070</strain>
    </source>
</reference>
<accession>A0A1T3MSM5</accession>
<dbReference type="Gene3D" id="2.40.170.20">
    <property type="entry name" value="TonB-dependent receptor, beta-barrel domain"/>
    <property type="match status" value="1"/>
</dbReference>
<evidence type="ECO:0000313" key="5">
    <source>
        <dbReference type="EMBL" id="OPC67642.1"/>
    </source>
</evidence>
<keyword evidence="6" id="KW-1185">Reference proteome</keyword>
<protein>
    <recommendedName>
        <fullName evidence="4">Outer membrane protein beta-barrel domain-containing protein</fullName>
    </recommendedName>
</protein>
<dbReference type="Pfam" id="PF14905">
    <property type="entry name" value="OMP_b-brl_3"/>
    <property type="match status" value="1"/>
</dbReference>
<dbReference type="SUPFAM" id="SSF49464">
    <property type="entry name" value="Carboxypeptidase regulatory domain-like"/>
    <property type="match status" value="1"/>
</dbReference>
<dbReference type="InterPro" id="IPR041700">
    <property type="entry name" value="OMP_b-brl_3"/>
</dbReference>
<dbReference type="RefSeq" id="WP_078771284.1">
    <property type="nucleotide sequence ID" value="NZ_MAHX01000007.1"/>
</dbReference>
<dbReference type="PANTHER" id="PTHR40980">
    <property type="entry name" value="PLUG DOMAIN-CONTAINING PROTEIN"/>
    <property type="match status" value="1"/>
</dbReference>
<feature type="domain" description="Outer membrane protein beta-barrel" evidence="4">
    <location>
        <begin position="364"/>
        <end position="758"/>
    </location>
</feature>
<dbReference type="InterPro" id="IPR036942">
    <property type="entry name" value="Beta-barrel_TonB_sf"/>
</dbReference>
<keyword evidence="3" id="KW-0998">Cell outer membrane</keyword>
<dbReference type="PANTHER" id="PTHR40980:SF4">
    <property type="entry name" value="TONB-DEPENDENT RECEPTOR-LIKE BETA-BARREL DOMAIN-CONTAINING PROTEIN"/>
    <property type="match status" value="1"/>
</dbReference>
<dbReference type="EMBL" id="MAHX01000007">
    <property type="protein sequence ID" value="OPC67642.1"/>
    <property type="molecule type" value="Genomic_DNA"/>
</dbReference>
<name>A0A1T3MSM5_9FLAO</name>
<dbReference type="InterPro" id="IPR008969">
    <property type="entry name" value="CarboxyPept-like_regulatory"/>
</dbReference>
<comment type="caution">
    <text evidence="5">The sequence shown here is derived from an EMBL/GenBank/DDBJ whole genome shotgun (WGS) entry which is preliminary data.</text>
</comment>
<evidence type="ECO:0000313" key="6">
    <source>
        <dbReference type="Proteomes" id="UP000190813"/>
    </source>
</evidence>
<dbReference type="GO" id="GO:0009279">
    <property type="term" value="C:cell outer membrane"/>
    <property type="evidence" value="ECO:0007669"/>
    <property type="project" value="UniProtKB-SubCell"/>
</dbReference>
<dbReference type="AlphaFoldDB" id="A0A1T3MSM5"/>
<dbReference type="Pfam" id="PF13715">
    <property type="entry name" value="CarbopepD_reg_2"/>
    <property type="match status" value="1"/>
</dbReference>
<organism evidence="5 6">
    <name type="scientific">Elizabethkingia occulta</name>
    <dbReference type="NCBI Taxonomy" id="1867263"/>
    <lineage>
        <taxon>Bacteria</taxon>
        <taxon>Pseudomonadati</taxon>
        <taxon>Bacteroidota</taxon>
        <taxon>Flavobacteriia</taxon>
        <taxon>Flavobacteriales</taxon>
        <taxon>Weeksellaceae</taxon>
        <taxon>Elizabethkingia</taxon>
    </lineage>
</organism>
<dbReference type="SUPFAM" id="SSF56935">
    <property type="entry name" value="Porins"/>
    <property type="match status" value="1"/>
</dbReference>
<evidence type="ECO:0000256" key="1">
    <source>
        <dbReference type="ARBA" id="ARBA00004442"/>
    </source>
</evidence>
<dbReference type="Proteomes" id="UP000190813">
    <property type="component" value="Unassembled WGS sequence"/>
</dbReference>
<gene>
    <name evidence="5" type="ORF">BAZ10_16480</name>
</gene>
<evidence type="ECO:0000256" key="2">
    <source>
        <dbReference type="ARBA" id="ARBA00023136"/>
    </source>
</evidence>
<evidence type="ECO:0000256" key="3">
    <source>
        <dbReference type="ARBA" id="ARBA00023237"/>
    </source>
</evidence>
<proteinExistence type="predicted"/>
<evidence type="ECO:0000259" key="4">
    <source>
        <dbReference type="Pfam" id="PF14905"/>
    </source>
</evidence>